<comment type="caution">
    <text evidence="2">The sequence shown here is derived from an EMBL/GenBank/DDBJ whole genome shotgun (WGS) entry which is preliminary data.</text>
</comment>
<feature type="signal peptide" evidence="1">
    <location>
        <begin position="1"/>
        <end position="42"/>
    </location>
</feature>
<dbReference type="InterPro" id="IPR008972">
    <property type="entry name" value="Cupredoxin"/>
</dbReference>
<feature type="chain" id="PRO_5045321787" description="EfeO-type cupredoxin-like domain-containing protein" evidence="1">
    <location>
        <begin position="43"/>
        <end position="132"/>
    </location>
</feature>
<dbReference type="Gene3D" id="2.60.40.420">
    <property type="entry name" value="Cupredoxins - blue copper proteins"/>
    <property type="match status" value="1"/>
</dbReference>
<keyword evidence="3" id="KW-1185">Reference proteome</keyword>
<evidence type="ECO:0000313" key="2">
    <source>
        <dbReference type="EMBL" id="GJE63400.1"/>
    </source>
</evidence>
<dbReference type="SUPFAM" id="SSF49503">
    <property type="entry name" value="Cupredoxins"/>
    <property type="match status" value="1"/>
</dbReference>
<organism evidence="2 3">
    <name type="scientific">Methylorubrum aminovorans</name>
    <dbReference type="NCBI Taxonomy" id="269069"/>
    <lineage>
        <taxon>Bacteria</taxon>
        <taxon>Pseudomonadati</taxon>
        <taxon>Pseudomonadota</taxon>
        <taxon>Alphaproteobacteria</taxon>
        <taxon>Hyphomicrobiales</taxon>
        <taxon>Methylobacteriaceae</taxon>
        <taxon>Methylorubrum</taxon>
    </lineage>
</organism>
<reference evidence="2" key="1">
    <citation type="journal article" date="2021" name="Front. Microbiol.">
        <title>Comprehensive Comparative Genomics and Phenotyping of Methylobacterium Species.</title>
        <authorList>
            <person name="Alessa O."/>
            <person name="Ogura Y."/>
            <person name="Fujitani Y."/>
            <person name="Takami H."/>
            <person name="Hayashi T."/>
            <person name="Sahin N."/>
            <person name="Tani A."/>
        </authorList>
    </citation>
    <scope>NUCLEOTIDE SEQUENCE</scope>
    <source>
        <strain evidence="2">NBRC 15686</strain>
    </source>
</reference>
<evidence type="ECO:0000256" key="1">
    <source>
        <dbReference type="SAM" id="SignalP"/>
    </source>
</evidence>
<reference evidence="2" key="2">
    <citation type="submission" date="2021-08" db="EMBL/GenBank/DDBJ databases">
        <authorList>
            <person name="Tani A."/>
            <person name="Ola A."/>
            <person name="Ogura Y."/>
            <person name="Katsura K."/>
            <person name="Hayashi T."/>
        </authorList>
    </citation>
    <scope>NUCLEOTIDE SEQUENCE</scope>
    <source>
        <strain evidence="2">NBRC 15686</strain>
    </source>
</reference>
<accession>A0ABQ4U7L8</accession>
<proteinExistence type="predicted"/>
<dbReference type="Proteomes" id="UP001055039">
    <property type="component" value="Unassembled WGS sequence"/>
</dbReference>
<protein>
    <recommendedName>
        <fullName evidence="4">EfeO-type cupredoxin-like domain-containing protein</fullName>
    </recommendedName>
</protein>
<dbReference type="EMBL" id="BPRC01000001">
    <property type="protein sequence ID" value="GJE63400.1"/>
    <property type="molecule type" value="Genomic_DNA"/>
</dbReference>
<keyword evidence="1" id="KW-0732">Signal</keyword>
<sequence>MRALKKGARMSDTCRHKGAVNRWRAGSALLLTSLTASGAALALTGDTASLKVTQKGRAFAPGAISLQAGEAIAIVNDDGELVHHAYLESSDFSFDTGEQLPGSRTVVRFPKAGHFTILCGIHPKMKLAVSVK</sequence>
<evidence type="ECO:0008006" key="4">
    <source>
        <dbReference type="Google" id="ProtNLM"/>
    </source>
</evidence>
<evidence type="ECO:0000313" key="3">
    <source>
        <dbReference type="Proteomes" id="UP001055039"/>
    </source>
</evidence>
<gene>
    <name evidence="2" type="ORF">LNAOJCKE_0596</name>
</gene>
<name>A0ABQ4U7L8_9HYPH</name>